<comment type="function">
    <text evidence="12">Catalyzes the condensation of para-aminobenzoate (pABA) with 6-hydroxymethyl-7,8-dihydropterin diphosphate (DHPt-PP) to form 7,8-dihydropteroate (H2Pte), the immediate precursor of folate derivatives.</text>
</comment>
<protein>
    <recommendedName>
        <fullName evidence="6 12">Dihydropteroate synthase</fullName>
        <shortName evidence="12">DHPS</shortName>
        <ecNumber evidence="5 12">2.5.1.15</ecNumber>
    </recommendedName>
    <alternativeName>
        <fullName evidence="11 12">Dihydropteroate pyrophosphorylase</fullName>
    </alternativeName>
</protein>
<dbReference type="PANTHER" id="PTHR20941">
    <property type="entry name" value="FOLATE SYNTHESIS PROTEINS"/>
    <property type="match status" value="1"/>
</dbReference>
<name>A0A445MX01_9BACT</name>
<comment type="cofactor">
    <cofactor evidence="2 12">
        <name>Mg(2+)</name>
        <dbReference type="ChEBI" id="CHEBI:18420"/>
    </cofactor>
</comment>
<dbReference type="AlphaFoldDB" id="A0A445MX01"/>
<dbReference type="PROSITE" id="PS50972">
    <property type="entry name" value="PTERIN_BINDING"/>
    <property type="match status" value="1"/>
</dbReference>
<evidence type="ECO:0000256" key="6">
    <source>
        <dbReference type="ARBA" id="ARBA00016919"/>
    </source>
</evidence>
<evidence type="ECO:0000256" key="2">
    <source>
        <dbReference type="ARBA" id="ARBA00001946"/>
    </source>
</evidence>
<dbReference type="GO" id="GO:0046872">
    <property type="term" value="F:metal ion binding"/>
    <property type="evidence" value="ECO:0007669"/>
    <property type="project" value="UniProtKB-KW"/>
</dbReference>
<organism evidence="14">
    <name type="scientific">uncultured Desulfobacterium sp</name>
    <dbReference type="NCBI Taxonomy" id="201089"/>
    <lineage>
        <taxon>Bacteria</taxon>
        <taxon>Pseudomonadati</taxon>
        <taxon>Thermodesulfobacteriota</taxon>
        <taxon>Desulfobacteria</taxon>
        <taxon>Desulfobacterales</taxon>
        <taxon>Desulfobacteriaceae</taxon>
        <taxon>Desulfobacterium</taxon>
        <taxon>environmental samples</taxon>
    </lineage>
</organism>
<feature type="domain" description="Pterin-binding" evidence="13">
    <location>
        <begin position="18"/>
        <end position="271"/>
    </location>
</feature>
<keyword evidence="8 12" id="KW-0479">Metal-binding</keyword>
<evidence type="ECO:0000259" key="13">
    <source>
        <dbReference type="PROSITE" id="PS50972"/>
    </source>
</evidence>
<dbReference type="PROSITE" id="PS00792">
    <property type="entry name" value="DHPS_1"/>
    <property type="match status" value="1"/>
</dbReference>
<dbReference type="InterPro" id="IPR006390">
    <property type="entry name" value="DHP_synth_dom"/>
</dbReference>
<evidence type="ECO:0000256" key="4">
    <source>
        <dbReference type="ARBA" id="ARBA00009503"/>
    </source>
</evidence>
<dbReference type="GO" id="GO:0046656">
    <property type="term" value="P:folic acid biosynthetic process"/>
    <property type="evidence" value="ECO:0007669"/>
    <property type="project" value="UniProtKB-KW"/>
</dbReference>
<evidence type="ECO:0000256" key="12">
    <source>
        <dbReference type="RuleBase" id="RU361205"/>
    </source>
</evidence>
<evidence type="ECO:0000256" key="10">
    <source>
        <dbReference type="ARBA" id="ARBA00022909"/>
    </source>
</evidence>
<dbReference type="EC" id="2.5.1.15" evidence="5 12"/>
<evidence type="ECO:0000256" key="3">
    <source>
        <dbReference type="ARBA" id="ARBA00004763"/>
    </source>
</evidence>
<comment type="pathway">
    <text evidence="3 12">Cofactor biosynthesis; tetrahydrofolate biosynthesis; 7,8-dihydrofolate from 2-amino-4-hydroxy-6-hydroxymethyl-7,8-dihydropteridine diphosphate and 4-aminobenzoate: step 1/2.</text>
</comment>
<reference evidence="14" key="1">
    <citation type="submission" date="2018-01" db="EMBL/GenBank/DDBJ databases">
        <authorList>
            <person name="Regsiter A."/>
            <person name="William W."/>
        </authorList>
    </citation>
    <scope>NUCLEOTIDE SEQUENCE</scope>
    <source>
        <strain evidence="14">TRIP AH-1</strain>
    </source>
</reference>
<dbReference type="EMBL" id="OJIN01000117">
    <property type="protein sequence ID" value="SPD73963.1"/>
    <property type="molecule type" value="Genomic_DNA"/>
</dbReference>
<dbReference type="GO" id="GO:0046654">
    <property type="term" value="P:tetrahydrofolate biosynthetic process"/>
    <property type="evidence" value="ECO:0007669"/>
    <property type="project" value="UniProtKB-UniPathway"/>
</dbReference>
<proteinExistence type="inferred from homology"/>
<keyword evidence="9 12" id="KW-0460">Magnesium</keyword>
<dbReference type="InterPro" id="IPR045031">
    <property type="entry name" value="DHP_synth-like"/>
</dbReference>
<comment type="catalytic activity">
    <reaction evidence="1">
        <text>(7,8-dihydropterin-6-yl)methyl diphosphate + 4-aminobenzoate = 7,8-dihydropteroate + diphosphate</text>
        <dbReference type="Rhea" id="RHEA:19949"/>
        <dbReference type="ChEBI" id="CHEBI:17836"/>
        <dbReference type="ChEBI" id="CHEBI:17839"/>
        <dbReference type="ChEBI" id="CHEBI:33019"/>
        <dbReference type="ChEBI" id="CHEBI:72950"/>
        <dbReference type="EC" id="2.5.1.15"/>
    </reaction>
</comment>
<dbReference type="NCBIfam" id="TIGR01496">
    <property type="entry name" value="DHPS"/>
    <property type="match status" value="1"/>
</dbReference>
<evidence type="ECO:0000256" key="8">
    <source>
        <dbReference type="ARBA" id="ARBA00022723"/>
    </source>
</evidence>
<evidence type="ECO:0000256" key="9">
    <source>
        <dbReference type="ARBA" id="ARBA00022842"/>
    </source>
</evidence>
<gene>
    <name evidence="14" type="primary">folP</name>
    <name evidence="14" type="ORF">PITCH_A2030107</name>
</gene>
<comment type="similarity">
    <text evidence="4 12">Belongs to the DHPS family.</text>
</comment>
<evidence type="ECO:0000256" key="5">
    <source>
        <dbReference type="ARBA" id="ARBA00012458"/>
    </source>
</evidence>
<sequence>MHPSLSWLGHTLNLGQRTHVMGILNVTPDSFSDGGRYLEEEKAVAHGIKMAVDGADIIDVGGESTRPFSKKISVDEEVDRVIPVIEALSGQISIPISIDTYKAAVAREAIKAGAVIINDISALRFDPDMVSVAADSEVPLVLMHMKGTPENMQENPVYSDVIAEIVGFLNSASEAAVKAGVKEEMIILDPGIGFGKTLNHNLQIIRGLNRFLEAGRPIMLGVSNKAFLGQILDAGPHQRDVGTMAAIACAVINGANIVRVHNVKKAADTVRVADAIKRGYI</sequence>
<dbReference type="GO" id="GO:0004156">
    <property type="term" value="F:dihydropteroate synthase activity"/>
    <property type="evidence" value="ECO:0007669"/>
    <property type="project" value="UniProtKB-EC"/>
</dbReference>
<evidence type="ECO:0000256" key="7">
    <source>
        <dbReference type="ARBA" id="ARBA00022679"/>
    </source>
</evidence>
<evidence type="ECO:0000256" key="1">
    <source>
        <dbReference type="ARBA" id="ARBA00000012"/>
    </source>
</evidence>
<evidence type="ECO:0000256" key="11">
    <source>
        <dbReference type="ARBA" id="ARBA00030193"/>
    </source>
</evidence>
<dbReference type="PANTHER" id="PTHR20941:SF1">
    <property type="entry name" value="FOLIC ACID SYNTHESIS PROTEIN FOL1"/>
    <property type="match status" value="1"/>
</dbReference>
<dbReference type="PROSITE" id="PS00793">
    <property type="entry name" value="DHPS_2"/>
    <property type="match status" value="1"/>
</dbReference>
<dbReference type="SUPFAM" id="SSF51717">
    <property type="entry name" value="Dihydropteroate synthetase-like"/>
    <property type="match status" value="1"/>
</dbReference>
<dbReference type="GO" id="GO:0005829">
    <property type="term" value="C:cytosol"/>
    <property type="evidence" value="ECO:0007669"/>
    <property type="project" value="TreeGrafter"/>
</dbReference>
<dbReference type="Gene3D" id="3.20.20.20">
    <property type="entry name" value="Dihydropteroate synthase-like"/>
    <property type="match status" value="1"/>
</dbReference>
<dbReference type="InterPro" id="IPR000489">
    <property type="entry name" value="Pterin-binding_dom"/>
</dbReference>
<dbReference type="CDD" id="cd00739">
    <property type="entry name" value="DHPS"/>
    <property type="match status" value="1"/>
</dbReference>
<dbReference type="FunFam" id="3.20.20.20:FF:000006">
    <property type="entry name" value="Dihydropteroate synthase"/>
    <property type="match status" value="1"/>
</dbReference>
<accession>A0A445MX01</accession>
<dbReference type="InterPro" id="IPR011005">
    <property type="entry name" value="Dihydropteroate_synth-like_sf"/>
</dbReference>
<dbReference type="Pfam" id="PF00809">
    <property type="entry name" value="Pterin_bind"/>
    <property type="match status" value="1"/>
</dbReference>
<keyword evidence="10 12" id="KW-0289">Folate biosynthesis</keyword>
<dbReference type="UniPathway" id="UPA00077">
    <property type="reaction ID" value="UER00156"/>
</dbReference>
<evidence type="ECO:0000313" key="14">
    <source>
        <dbReference type="EMBL" id="SPD73963.1"/>
    </source>
</evidence>
<keyword evidence="7 12" id="KW-0808">Transferase</keyword>